<dbReference type="Proteomes" id="UP000438429">
    <property type="component" value="Unassembled WGS sequence"/>
</dbReference>
<feature type="compositionally biased region" description="Gly residues" evidence="1">
    <location>
        <begin position="368"/>
        <end position="378"/>
    </location>
</feature>
<name>A0A6A4SLY2_SCOMX</name>
<protein>
    <submittedName>
        <fullName evidence="2">Uncharacterized protein</fullName>
    </submittedName>
</protein>
<dbReference type="AlphaFoldDB" id="A0A6A4SLY2"/>
<feature type="non-terminal residue" evidence="2">
    <location>
        <position position="397"/>
    </location>
</feature>
<reference evidence="2 3" key="1">
    <citation type="submission" date="2019-06" db="EMBL/GenBank/DDBJ databases">
        <title>Draft genomes of female and male turbot (Scophthalmus maximus).</title>
        <authorList>
            <person name="Xu H."/>
            <person name="Xu X.-W."/>
            <person name="Shao C."/>
            <person name="Chen S."/>
        </authorList>
    </citation>
    <scope>NUCLEOTIDE SEQUENCE [LARGE SCALE GENOMIC DNA]</scope>
    <source>
        <strain evidence="2">Ysfricsl-2016a</strain>
        <tissue evidence="2">Blood</tissue>
    </source>
</reference>
<evidence type="ECO:0000313" key="3">
    <source>
        <dbReference type="Proteomes" id="UP000438429"/>
    </source>
</evidence>
<proteinExistence type="predicted"/>
<accession>A0A6A4SLY2</accession>
<dbReference type="EMBL" id="VEVO01000011">
    <property type="protein sequence ID" value="KAF0035103.1"/>
    <property type="molecule type" value="Genomic_DNA"/>
</dbReference>
<comment type="caution">
    <text evidence="2">The sequence shown here is derived from an EMBL/GenBank/DDBJ whole genome shotgun (WGS) entry which is preliminary data.</text>
</comment>
<evidence type="ECO:0000313" key="2">
    <source>
        <dbReference type="EMBL" id="KAF0035103.1"/>
    </source>
</evidence>
<organism evidence="2 3">
    <name type="scientific">Scophthalmus maximus</name>
    <name type="common">Turbot</name>
    <name type="synonym">Psetta maxima</name>
    <dbReference type="NCBI Taxonomy" id="52904"/>
    <lineage>
        <taxon>Eukaryota</taxon>
        <taxon>Metazoa</taxon>
        <taxon>Chordata</taxon>
        <taxon>Craniata</taxon>
        <taxon>Vertebrata</taxon>
        <taxon>Euteleostomi</taxon>
        <taxon>Actinopterygii</taxon>
        <taxon>Neopterygii</taxon>
        <taxon>Teleostei</taxon>
        <taxon>Neoteleostei</taxon>
        <taxon>Acanthomorphata</taxon>
        <taxon>Carangaria</taxon>
        <taxon>Pleuronectiformes</taxon>
        <taxon>Pleuronectoidei</taxon>
        <taxon>Scophthalmidae</taxon>
        <taxon>Scophthalmus</taxon>
    </lineage>
</organism>
<feature type="compositionally biased region" description="Polar residues" evidence="1">
    <location>
        <begin position="350"/>
        <end position="363"/>
    </location>
</feature>
<sequence>MQLRHELRQQEGDGQPEVAAFTCAVHLFRSPQPLQSHNQKTIKAAISPTPPPHAIPLTIAWQSEQTEGNKGAAQILKEGRMSTVSLAVTLESVWERHLYTEARLRTEGGRSPTMPACDNRDDMDGELEKTFCKSEDNGVIEIVQCLNNDQPPKREECIDQRRGATLNFHGDGSGGLNVLLLRKISVPVLATNQNTQTTTDSADEAGMIDIISQNVNRLHNSKTLRSPLSLCCDSPIFQWHPGIAHHINGTEMTFHVSSLCGRSGFGIGPLPDVCMMGSKMEMQLLRVCVCARASVRMSAEIAVLCVATPNDGKCACVFVRRCFTENNNTSRNGSFCQVPVMMVESASETIRTTPSNQNGVSSLNSQSDGGGGREGGSNGDTNGEISPVDFLHLQQQQ</sequence>
<evidence type="ECO:0000256" key="1">
    <source>
        <dbReference type="SAM" id="MobiDB-lite"/>
    </source>
</evidence>
<feature type="region of interest" description="Disordered" evidence="1">
    <location>
        <begin position="350"/>
        <end position="397"/>
    </location>
</feature>
<gene>
    <name evidence="2" type="ORF">F2P81_012861</name>
</gene>